<evidence type="ECO:0000313" key="3">
    <source>
        <dbReference type="Proteomes" id="UP000284824"/>
    </source>
</evidence>
<dbReference type="PROSITE" id="PS51257">
    <property type="entry name" value="PROKAR_LIPOPROTEIN"/>
    <property type="match status" value="1"/>
</dbReference>
<keyword evidence="1" id="KW-0732">Signal</keyword>
<sequence>MSRKAAAGLMLLAALGAAGCGSTPPTGTASAPADPTVKCHDHDVPLRVLEKPRPASELGPTGREALKGEEVRRIDDLPTWTIVEESDTRLALIRELDEPQAERQGLVFTHEFLAVERFGSPGPDGRPGWHMRSSGRCDLRKDLGELGVADVTLDPAARPAKAAREVRLLVTERACASGQRADGRVRLAGMETTATEIRLIIGVAEASGAVRTCQGNPPTPFTVRLDEPLGDRVLVDASIHPPRRIPAGG</sequence>
<reference evidence="2 3" key="1">
    <citation type="submission" date="2019-01" db="EMBL/GenBank/DDBJ databases">
        <title>Sequencing the genomes of 1000 actinobacteria strains.</title>
        <authorList>
            <person name="Klenk H.-P."/>
        </authorList>
    </citation>
    <scope>NUCLEOTIDE SEQUENCE [LARGE SCALE GENOMIC DNA]</scope>
    <source>
        <strain evidence="2 3">DSM 43925</strain>
    </source>
</reference>
<dbReference type="EMBL" id="SAUN01000001">
    <property type="protein sequence ID" value="RVX45071.1"/>
    <property type="molecule type" value="Genomic_DNA"/>
</dbReference>
<evidence type="ECO:0008006" key="4">
    <source>
        <dbReference type="Google" id="ProtNLM"/>
    </source>
</evidence>
<evidence type="ECO:0000313" key="2">
    <source>
        <dbReference type="EMBL" id="RVX45071.1"/>
    </source>
</evidence>
<gene>
    <name evidence="2" type="ORF">EDD27_7848</name>
</gene>
<feature type="signal peptide" evidence="1">
    <location>
        <begin position="1"/>
        <end position="20"/>
    </location>
</feature>
<dbReference type="AlphaFoldDB" id="A0A438MI18"/>
<keyword evidence="3" id="KW-1185">Reference proteome</keyword>
<protein>
    <recommendedName>
        <fullName evidence="4">Lipoprotein</fullName>
    </recommendedName>
</protein>
<name>A0A438MI18_9ACTN</name>
<evidence type="ECO:0000256" key="1">
    <source>
        <dbReference type="SAM" id="SignalP"/>
    </source>
</evidence>
<comment type="caution">
    <text evidence="2">The sequence shown here is derived from an EMBL/GenBank/DDBJ whole genome shotgun (WGS) entry which is preliminary data.</text>
</comment>
<feature type="chain" id="PRO_5038677787" description="Lipoprotein" evidence="1">
    <location>
        <begin position="21"/>
        <end position="249"/>
    </location>
</feature>
<proteinExistence type="predicted"/>
<dbReference type="Proteomes" id="UP000284824">
    <property type="component" value="Unassembled WGS sequence"/>
</dbReference>
<accession>A0A438MI18</accession>
<organism evidence="2 3">
    <name type="scientific">Nonomuraea polychroma</name>
    <dbReference type="NCBI Taxonomy" id="46176"/>
    <lineage>
        <taxon>Bacteria</taxon>
        <taxon>Bacillati</taxon>
        <taxon>Actinomycetota</taxon>
        <taxon>Actinomycetes</taxon>
        <taxon>Streptosporangiales</taxon>
        <taxon>Streptosporangiaceae</taxon>
        <taxon>Nonomuraea</taxon>
    </lineage>
</organism>